<gene>
    <name evidence="1" type="ORF">RSSM_05794</name>
</gene>
<keyword evidence="2" id="KW-1185">Reference proteome</keyword>
<evidence type="ECO:0008006" key="3">
    <source>
        <dbReference type="Google" id="ProtNLM"/>
    </source>
</evidence>
<comment type="caution">
    <text evidence="1">The sequence shown here is derived from an EMBL/GenBank/DDBJ whole genome shotgun (WGS) entry which is preliminary data.</text>
</comment>
<reference evidence="1 2" key="1">
    <citation type="journal article" date="2013" name="Mar. Genomics">
        <title>Expression of sulfatases in Rhodopirellula baltica and the diversity of sulfatases in the genus Rhodopirellula.</title>
        <authorList>
            <person name="Wegner C.E."/>
            <person name="Richter-Heitmann T."/>
            <person name="Klindworth A."/>
            <person name="Klockow C."/>
            <person name="Richter M."/>
            <person name="Achstetter T."/>
            <person name="Glockner F.O."/>
            <person name="Harder J."/>
        </authorList>
    </citation>
    <scope>NUCLEOTIDE SEQUENCE [LARGE SCALE GENOMIC DNA]</scope>
    <source>
        <strain evidence="1 2">SM41</strain>
    </source>
</reference>
<evidence type="ECO:0000313" key="1">
    <source>
        <dbReference type="EMBL" id="EMI52703.1"/>
    </source>
</evidence>
<dbReference type="AlphaFoldDB" id="M5U9P8"/>
<evidence type="ECO:0000313" key="2">
    <source>
        <dbReference type="Proteomes" id="UP000011885"/>
    </source>
</evidence>
<dbReference type="Proteomes" id="UP000011885">
    <property type="component" value="Unassembled WGS sequence"/>
</dbReference>
<dbReference type="PATRIC" id="fig|1263870.3.peg.6143"/>
<dbReference type="InterPro" id="IPR021866">
    <property type="entry name" value="SpoIIAA-like"/>
</dbReference>
<protein>
    <recommendedName>
        <fullName evidence="3">STAS/SEC14 domain-containing protein</fullName>
    </recommendedName>
</protein>
<accession>M5U9P8</accession>
<sequence>MDLMIDFELDAESALLFVRPEGALEERDFETLSEVVDPFIETGGGLRGLFIDAPSFPGWKDLGAMVAHFRFVRDHHKQIGKVAIVTDSKIGDFAEHLAGHFVSAEIKHFESSDVVAAKNWLMG</sequence>
<dbReference type="InterPro" id="IPR036513">
    <property type="entry name" value="STAS_dom_sf"/>
</dbReference>
<dbReference type="Gene3D" id="3.40.50.10600">
    <property type="entry name" value="SpoIIaa-like domains"/>
    <property type="match status" value="1"/>
</dbReference>
<name>M5U9P8_9BACT</name>
<organism evidence="1 2">
    <name type="scientific">Rhodopirellula sallentina SM41</name>
    <dbReference type="NCBI Taxonomy" id="1263870"/>
    <lineage>
        <taxon>Bacteria</taxon>
        <taxon>Pseudomonadati</taxon>
        <taxon>Planctomycetota</taxon>
        <taxon>Planctomycetia</taxon>
        <taxon>Pirellulales</taxon>
        <taxon>Pirellulaceae</taxon>
        <taxon>Rhodopirellula</taxon>
    </lineage>
</organism>
<dbReference type="SUPFAM" id="SSF52091">
    <property type="entry name" value="SpoIIaa-like"/>
    <property type="match status" value="1"/>
</dbReference>
<proteinExistence type="predicted"/>
<dbReference type="Pfam" id="PF11964">
    <property type="entry name" value="SpoIIAA-like"/>
    <property type="match status" value="1"/>
</dbReference>
<dbReference type="InterPro" id="IPR038396">
    <property type="entry name" value="SpoIIAA-like_sf"/>
</dbReference>
<dbReference type="EMBL" id="ANOH01000407">
    <property type="protein sequence ID" value="EMI52703.1"/>
    <property type="molecule type" value="Genomic_DNA"/>
</dbReference>